<keyword evidence="2" id="KW-1185">Reference proteome</keyword>
<accession>A0AAV4MR89</accession>
<organism evidence="1 2">
    <name type="scientific">Caerostris extrusa</name>
    <name type="common">Bark spider</name>
    <name type="synonym">Caerostris bankana</name>
    <dbReference type="NCBI Taxonomy" id="172846"/>
    <lineage>
        <taxon>Eukaryota</taxon>
        <taxon>Metazoa</taxon>
        <taxon>Ecdysozoa</taxon>
        <taxon>Arthropoda</taxon>
        <taxon>Chelicerata</taxon>
        <taxon>Arachnida</taxon>
        <taxon>Araneae</taxon>
        <taxon>Araneomorphae</taxon>
        <taxon>Entelegynae</taxon>
        <taxon>Araneoidea</taxon>
        <taxon>Araneidae</taxon>
        <taxon>Caerostris</taxon>
    </lineage>
</organism>
<protein>
    <submittedName>
        <fullName evidence="1">Uncharacterized protein</fullName>
    </submittedName>
</protein>
<dbReference type="Proteomes" id="UP001054945">
    <property type="component" value="Unassembled WGS sequence"/>
</dbReference>
<name>A0AAV4MR89_CAEEX</name>
<comment type="caution">
    <text evidence="1">The sequence shown here is derived from an EMBL/GenBank/DDBJ whole genome shotgun (WGS) entry which is preliminary data.</text>
</comment>
<dbReference type="AlphaFoldDB" id="A0AAV4MR89"/>
<dbReference type="EMBL" id="BPLR01002505">
    <property type="protein sequence ID" value="GIX74445.1"/>
    <property type="molecule type" value="Genomic_DNA"/>
</dbReference>
<sequence>MIRTDRLQNAPSYHVRCAKELNFNHHGACYCLLPMIARSSANTEAFVSKGMKKNSHLKPKPSDNLKLPNEMEINLEYALSPGTIKDVDCEFCESLISLHVKSSSFYFKIFGVDTAVDTAANTMIFNGYQFNDDVNYRNAEANDSEKLQLLCKPVSSATSIEGCIKVHEPLTMRNNWGVISPEELGRRFLLLCF</sequence>
<gene>
    <name evidence="1" type="ORF">CEXT_155721</name>
</gene>
<proteinExistence type="predicted"/>
<evidence type="ECO:0000313" key="1">
    <source>
        <dbReference type="EMBL" id="GIX74445.1"/>
    </source>
</evidence>
<evidence type="ECO:0000313" key="2">
    <source>
        <dbReference type="Proteomes" id="UP001054945"/>
    </source>
</evidence>
<reference evidence="1 2" key="1">
    <citation type="submission" date="2021-06" db="EMBL/GenBank/DDBJ databases">
        <title>Caerostris extrusa draft genome.</title>
        <authorList>
            <person name="Kono N."/>
            <person name="Arakawa K."/>
        </authorList>
    </citation>
    <scope>NUCLEOTIDE SEQUENCE [LARGE SCALE GENOMIC DNA]</scope>
</reference>